<dbReference type="Pfam" id="PF14539">
    <property type="entry name" value="DUF4442"/>
    <property type="match status" value="1"/>
</dbReference>
<evidence type="ECO:0000313" key="2">
    <source>
        <dbReference type="Proteomes" id="UP000235584"/>
    </source>
</evidence>
<reference evidence="1 2" key="1">
    <citation type="submission" date="2018-01" db="EMBL/GenBank/DDBJ databases">
        <title>Complete genome sequence of Bacteriovorax stolpii DSM12778.</title>
        <authorList>
            <person name="Tang B."/>
            <person name="Chang J."/>
        </authorList>
    </citation>
    <scope>NUCLEOTIDE SEQUENCE [LARGE SCALE GENOMIC DNA]</scope>
    <source>
        <strain evidence="1 2">DSM 12778</strain>
    </source>
</reference>
<proteinExistence type="predicted"/>
<dbReference type="InterPro" id="IPR029069">
    <property type="entry name" value="HotDog_dom_sf"/>
</dbReference>
<dbReference type="RefSeq" id="WP_102243217.1">
    <property type="nucleotide sequence ID" value="NZ_CP025704.1"/>
</dbReference>
<name>A0A2K9NT52_BACTC</name>
<dbReference type="OrthoDB" id="5294995at2"/>
<gene>
    <name evidence="1" type="ORF">C0V70_07350</name>
</gene>
<accession>A0A2K9NT52</accession>
<dbReference type="EMBL" id="CP025704">
    <property type="protein sequence ID" value="AUN97924.1"/>
    <property type="molecule type" value="Genomic_DNA"/>
</dbReference>
<protein>
    <submittedName>
        <fullName evidence="1">Tetrameric acyl-CoA thioesterase</fullName>
    </submittedName>
</protein>
<evidence type="ECO:0000313" key="1">
    <source>
        <dbReference type="EMBL" id="AUN97924.1"/>
    </source>
</evidence>
<dbReference type="Gene3D" id="3.10.129.10">
    <property type="entry name" value="Hotdog Thioesterase"/>
    <property type="match status" value="1"/>
</dbReference>
<dbReference type="KEGG" id="bsto:C0V70_07350"/>
<keyword evidence="2" id="KW-1185">Reference proteome</keyword>
<dbReference type="AlphaFoldDB" id="A0A2K9NT52"/>
<dbReference type="Proteomes" id="UP000235584">
    <property type="component" value="Chromosome"/>
</dbReference>
<sequence length="149" mass="17552">MNFRQKILFKIMNFWPPFWGAGIRIDHVSNDFLEVDVSLKLRFWNRNYVGTAYGGSLYSMTDPFYMLMLIQLLGRGYIVWDKAASIRFKRPGTTKVFAQFRLTREQVEGYKEELKGKHKIEPVLTVYIKDDEGNVIAEVDKTIYIKKKL</sequence>
<organism evidence="1 2">
    <name type="scientific">Bacteriovorax stolpii</name>
    <name type="common">Bdellovibrio stolpii</name>
    <dbReference type="NCBI Taxonomy" id="960"/>
    <lineage>
        <taxon>Bacteria</taxon>
        <taxon>Pseudomonadati</taxon>
        <taxon>Bdellovibrionota</taxon>
        <taxon>Bacteriovoracia</taxon>
        <taxon>Bacteriovoracales</taxon>
        <taxon>Bacteriovoracaceae</taxon>
        <taxon>Bacteriovorax</taxon>
    </lineage>
</organism>
<dbReference type="SUPFAM" id="SSF54637">
    <property type="entry name" value="Thioesterase/thiol ester dehydrase-isomerase"/>
    <property type="match status" value="1"/>
</dbReference>
<dbReference type="InterPro" id="IPR027961">
    <property type="entry name" value="DUF4442"/>
</dbReference>